<accession>A0A2N6PII4</accession>
<sequence length="484" mass="54348">MPMTLEQAQKTTARLSDALLARRPRTAKELSYYRGDQGELRFASPKFSENFRKQFEGFSDNWCAPVADASPERMVLLGIRPYGTIQADKETNRAWEAADAAAGMQTALQVRAAARRAFALIAPGKRPDRPRITFENPEQVYVDSDPATRERRSALVTWADDKKEYATLYLPDEIWKFERETSEERWQRQGRPADLFQGWEPRAGDTHFWGSNPFGEVPVVELRNRDLLDDEPISDIAGVMAMQDAINLIWAYLINALDAASLPQRIVTGAEPPKIPILDQHGQQIGARPVELDKLLGEKVLFVPGENVGVAEWSRSQLGPFSEVINQAIEHIAAQTRTPPHYLMTKMVNTAAEALTISEAGLVSKTRQSVMHVNSAVREIYKLMAIAMDRPSAEVDALAAGRPMWADIQYRSEAQRADALVKKRQMGYPLRWIFEQDGASPEEIERIMEMIREERAQDALAADHFATTTAMNPALDAPSSQLME</sequence>
<name>A0A2N6PII4_9MICO</name>
<dbReference type="RefSeq" id="WP_102161026.1">
    <property type="nucleotide sequence ID" value="NZ_BAAAKH010000002.1"/>
</dbReference>
<dbReference type="Pfam" id="PF05133">
    <property type="entry name" value="SPP1_portal"/>
    <property type="match status" value="1"/>
</dbReference>
<dbReference type="EMBL" id="JABEMC010000001">
    <property type="protein sequence ID" value="NNG77831.1"/>
    <property type="molecule type" value="Genomic_DNA"/>
</dbReference>
<proteinExistence type="predicted"/>
<reference evidence="2 3" key="1">
    <citation type="submission" date="2017-09" db="EMBL/GenBank/DDBJ databases">
        <title>Bacterial strain isolated from the female urinary microbiota.</title>
        <authorList>
            <person name="Thomas-White K."/>
            <person name="Kumar N."/>
            <person name="Forster S."/>
            <person name="Putonti C."/>
            <person name="Lawley T."/>
            <person name="Wolfe A.J."/>
        </authorList>
    </citation>
    <scope>NUCLEOTIDE SEQUENCE [LARGE SCALE GENOMIC DNA]</scope>
    <source>
        <strain evidence="2 3">UMB0680</strain>
    </source>
</reference>
<gene>
    <name evidence="2" type="ORF">CJ198_03915</name>
    <name evidence="1" type="ORF">HLA91_00340</name>
</gene>
<evidence type="ECO:0000313" key="1">
    <source>
        <dbReference type="EMBL" id="NNG77831.1"/>
    </source>
</evidence>
<evidence type="ECO:0000313" key="3">
    <source>
        <dbReference type="Proteomes" id="UP000235703"/>
    </source>
</evidence>
<dbReference type="AlphaFoldDB" id="A0A2N6PII4"/>
<keyword evidence="3" id="KW-1185">Reference proteome</keyword>
<protein>
    <submittedName>
        <fullName evidence="1">Phage portal protein</fullName>
    </submittedName>
</protein>
<dbReference type="EMBL" id="PNFZ01000002">
    <property type="protein sequence ID" value="PMB98495.1"/>
    <property type="molecule type" value="Genomic_DNA"/>
</dbReference>
<reference evidence="1 4" key="2">
    <citation type="submission" date="2020-05" db="EMBL/GenBank/DDBJ databases">
        <title>MicrobeNet Type strains.</title>
        <authorList>
            <person name="Nicholson A.C."/>
        </authorList>
    </citation>
    <scope>NUCLEOTIDE SEQUENCE [LARGE SCALE GENOMIC DNA]</scope>
    <source>
        <strain evidence="1 4">CCUG 46604</strain>
    </source>
</reference>
<comment type="caution">
    <text evidence="2">The sequence shown here is derived from an EMBL/GenBank/DDBJ whole genome shotgun (WGS) entry which is preliminary data.</text>
</comment>
<organism evidence="2 3">
    <name type="scientific">Brevibacterium luteolum</name>
    <dbReference type="NCBI Taxonomy" id="199591"/>
    <lineage>
        <taxon>Bacteria</taxon>
        <taxon>Bacillati</taxon>
        <taxon>Actinomycetota</taxon>
        <taxon>Actinomycetes</taxon>
        <taxon>Micrococcales</taxon>
        <taxon>Brevibacteriaceae</taxon>
        <taxon>Brevibacterium</taxon>
    </lineage>
</organism>
<dbReference type="OrthoDB" id="1780383at2"/>
<evidence type="ECO:0000313" key="4">
    <source>
        <dbReference type="Proteomes" id="UP000549517"/>
    </source>
</evidence>
<dbReference type="Proteomes" id="UP000549517">
    <property type="component" value="Unassembled WGS sequence"/>
</dbReference>
<dbReference type="Proteomes" id="UP000235703">
    <property type="component" value="Unassembled WGS sequence"/>
</dbReference>
<dbReference type="InterPro" id="IPR021145">
    <property type="entry name" value="Portal_protein_SPP1_Gp6-like"/>
</dbReference>
<evidence type="ECO:0000313" key="2">
    <source>
        <dbReference type="EMBL" id="PMB98495.1"/>
    </source>
</evidence>